<evidence type="ECO:0000256" key="16">
    <source>
        <dbReference type="HAMAP-Rule" id="MF_03176"/>
    </source>
</evidence>
<evidence type="ECO:0000313" key="20">
    <source>
        <dbReference type="EMBL" id="SCU90468.1"/>
    </source>
</evidence>
<evidence type="ECO:0000256" key="14">
    <source>
        <dbReference type="ARBA" id="ARBA00023242"/>
    </source>
</evidence>
<evidence type="ECO:0000256" key="9">
    <source>
        <dbReference type="ARBA" id="ARBA00023125"/>
    </source>
</evidence>
<evidence type="ECO:0000256" key="11">
    <source>
        <dbReference type="ARBA" id="ARBA00023172"/>
    </source>
</evidence>
<evidence type="ECO:0000256" key="2">
    <source>
        <dbReference type="ARBA" id="ARBA00004443"/>
    </source>
</evidence>
<dbReference type="HAMAP" id="MF_03176">
    <property type="entry name" value="PIF1"/>
    <property type="match status" value="1"/>
</dbReference>
<comment type="subunit">
    <text evidence="16">Monomer. Interacts with telomerase.</text>
</comment>
<keyword evidence="11 16" id="KW-0233">DNA recombination</keyword>
<evidence type="ECO:0000259" key="19">
    <source>
        <dbReference type="Pfam" id="PF21530"/>
    </source>
</evidence>
<dbReference type="EC" id="5.6.2.3" evidence="16"/>
<dbReference type="CDD" id="cd18037">
    <property type="entry name" value="DEXSc_Pif1_like"/>
    <property type="match status" value="1"/>
</dbReference>
<proteinExistence type="inferred from homology"/>
<feature type="region of interest" description="Disordered" evidence="17">
    <location>
        <begin position="205"/>
        <end position="269"/>
    </location>
</feature>
<dbReference type="GO" id="GO:0051880">
    <property type="term" value="F:G-quadruplex DNA binding"/>
    <property type="evidence" value="ECO:0007669"/>
    <property type="project" value="UniProtKB-UniRule"/>
</dbReference>
<dbReference type="InterPro" id="IPR051055">
    <property type="entry name" value="PIF1_helicase"/>
</dbReference>
<dbReference type="PANTHER" id="PTHR47642:SF5">
    <property type="entry name" value="ATP-DEPENDENT DNA HELICASE"/>
    <property type="match status" value="1"/>
</dbReference>
<dbReference type="Pfam" id="PF21530">
    <property type="entry name" value="Pif1_2B_dom"/>
    <property type="match status" value="1"/>
</dbReference>
<dbReference type="InterPro" id="IPR027417">
    <property type="entry name" value="P-loop_NTPase"/>
</dbReference>
<evidence type="ECO:0000256" key="15">
    <source>
        <dbReference type="ARBA" id="ARBA00048954"/>
    </source>
</evidence>
<evidence type="ECO:0000259" key="18">
    <source>
        <dbReference type="Pfam" id="PF05970"/>
    </source>
</evidence>
<evidence type="ECO:0000256" key="6">
    <source>
        <dbReference type="ARBA" id="ARBA00022801"/>
    </source>
</evidence>
<dbReference type="GO" id="GO:0006281">
    <property type="term" value="P:DNA repair"/>
    <property type="evidence" value="ECO:0007669"/>
    <property type="project" value="UniProtKB-UniRule"/>
</dbReference>
<comment type="similarity">
    <text evidence="16">Belongs to the helicase family. PIF1 subfamily.</text>
</comment>
<evidence type="ECO:0000256" key="4">
    <source>
        <dbReference type="ARBA" id="ARBA00022741"/>
    </source>
</evidence>
<dbReference type="InterPro" id="IPR010285">
    <property type="entry name" value="DNA_helicase_pif1-like_DEAD"/>
</dbReference>
<dbReference type="Gene3D" id="3.40.50.300">
    <property type="entry name" value="P-loop containing nucleotide triphosphate hydrolases"/>
    <property type="match status" value="1"/>
</dbReference>
<dbReference type="Pfam" id="PF05970">
    <property type="entry name" value="PIF1"/>
    <property type="match status" value="1"/>
</dbReference>
<dbReference type="GO" id="GO:0005730">
    <property type="term" value="C:nucleolus"/>
    <property type="evidence" value="ECO:0007669"/>
    <property type="project" value="UniProtKB-SubCell"/>
</dbReference>
<gene>
    <name evidence="16" type="primary">PIF1</name>
    <name evidence="20" type="ORF">LAME_0E08702G</name>
</gene>
<dbReference type="InterPro" id="IPR049163">
    <property type="entry name" value="Pif1-like_2B_dom"/>
</dbReference>
<organism evidence="20 21">
    <name type="scientific">Lachancea meyersii CBS 8951</name>
    <dbReference type="NCBI Taxonomy" id="1266667"/>
    <lineage>
        <taxon>Eukaryota</taxon>
        <taxon>Fungi</taxon>
        <taxon>Dikarya</taxon>
        <taxon>Ascomycota</taxon>
        <taxon>Saccharomycotina</taxon>
        <taxon>Saccharomycetes</taxon>
        <taxon>Saccharomycetales</taxon>
        <taxon>Saccharomycetaceae</taxon>
        <taxon>Lachancea</taxon>
    </lineage>
</organism>
<dbReference type="GO" id="GO:0010521">
    <property type="term" value="F:telomerase inhibitor activity"/>
    <property type="evidence" value="ECO:0007669"/>
    <property type="project" value="UniProtKB-UniRule"/>
</dbReference>
<keyword evidence="4 16" id="KW-0547">Nucleotide-binding</keyword>
<dbReference type="GO" id="GO:0016887">
    <property type="term" value="F:ATP hydrolysis activity"/>
    <property type="evidence" value="ECO:0007669"/>
    <property type="project" value="RHEA"/>
</dbReference>
<reference evidence="21" key="1">
    <citation type="submission" date="2016-03" db="EMBL/GenBank/DDBJ databases">
        <authorList>
            <person name="Devillers Hugo."/>
        </authorList>
    </citation>
    <scope>NUCLEOTIDE SEQUENCE [LARGE SCALE GENOMIC DNA]</scope>
</reference>
<feature type="compositionally biased region" description="Basic and acidic residues" evidence="17">
    <location>
        <begin position="257"/>
        <end position="267"/>
    </location>
</feature>
<evidence type="ECO:0000256" key="17">
    <source>
        <dbReference type="SAM" id="MobiDB-lite"/>
    </source>
</evidence>
<dbReference type="OrthoDB" id="432234at2759"/>
<dbReference type="GO" id="GO:0032211">
    <property type="term" value="P:negative regulation of telomere maintenance via telomerase"/>
    <property type="evidence" value="ECO:0007669"/>
    <property type="project" value="UniProtKB-UniRule"/>
</dbReference>
<comment type="cofactor">
    <cofactor evidence="1 16">
        <name>Mg(2+)</name>
        <dbReference type="ChEBI" id="CHEBI:18420"/>
    </cofactor>
</comment>
<accession>A0A1G4JJ13</accession>
<dbReference type="SUPFAM" id="SSF52540">
    <property type="entry name" value="P-loop containing nucleoside triphosphate hydrolases"/>
    <property type="match status" value="2"/>
</dbReference>
<evidence type="ECO:0000313" key="21">
    <source>
        <dbReference type="Proteomes" id="UP000191144"/>
    </source>
</evidence>
<keyword evidence="9 16" id="KW-0238">DNA-binding</keyword>
<feature type="DNA-binding region" evidence="16">
    <location>
        <begin position="770"/>
        <end position="789"/>
    </location>
</feature>
<evidence type="ECO:0000256" key="7">
    <source>
        <dbReference type="ARBA" id="ARBA00022806"/>
    </source>
</evidence>
<keyword evidence="10 16" id="KW-0496">Mitochondrion</keyword>
<keyword evidence="21" id="KW-1185">Reference proteome</keyword>
<keyword evidence="12 16" id="KW-0234">DNA repair</keyword>
<dbReference type="PANTHER" id="PTHR47642">
    <property type="entry name" value="ATP-DEPENDENT DNA HELICASE"/>
    <property type="match status" value="1"/>
</dbReference>
<dbReference type="GO" id="GO:0160225">
    <property type="term" value="F:G-quadruplex unwinding activity"/>
    <property type="evidence" value="ECO:0007669"/>
    <property type="project" value="UniProtKB-UniRule"/>
</dbReference>
<keyword evidence="6 16" id="KW-0378">Hydrolase</keyword>
<comment type="function">
    <text evidence="16">DNA-dependent ATPase and 5'-3' DNA helicase required for the maintenance of both mitochondrial and nuclear genome stability. Efficiently unwinds G-quadruplex (G4) DNA structures and forked RNA-DNA hybrids. Resolves G4 structures, preventing replication pausing and double-strand breaks (DSBs) at G4 motifs. Involved in the maintenance of telomeric DNA. Inhibits telomere elongation, de novo telomere formation and telomere addition to DSBs via catalytic inhibition of telomerase. Reduces the processivity of telomerase by displacing active telomerase from DNA ends. Releases telomerase by unwinding the short telomerase RNA/telomeric DNA hybrid that is the intermediate in the telomerase reaction. Involved in the maintenance of ribosomal (rDNA). Required for efficient fork arrest at the replicaion fork barrier within rDNA. Involved in the maintenance of mitochondrial (mtDNA). Required to maintain mtDNA under conditions that introduce dsDNA breaks in mtDNA, either preventing or repairing dsDNA breaks. May inhibit replication progression to allow time for repair. May have a general role in chromosomal replication by affecting Okazaki fragment maturation. May have a role in conjunction with DNA2 helicase/nuclease in 5'-flap extension during Okazaki fragment processing.</text>
</comment>
<dbReference type="GO" id="GO:0005743">
    <property type="term" value="C:mitochondrial inner membrane"/>
    <property type="evidence" value="ECO:0007669"/>
    <property type="project" value="UniProtKB-SubCell"/>
</dbReference>
<evidence type="ECO:0000256" key="1">
    <source>
        <dbReference type="ARBA" id="ARBA00001946"/>
    </source>
</evidence>
<evidence type="ECO:0000256" key="10">
    <source>
        <dbReference type="ARBA" id="ARBA00023128"/>
    </source>
</evidence>
<dbReference type="GO" id="GO:0043139">
    <property type="term" value="F:5'-3' DNA helicase activity"/>
    <property type="evidence" value="ECO:0007669"/>
    <property type="project" value="UniProtKB-UniRule"/>
</dbReference>
<dbReference type="GO" id="GO:0005524">
    <property type="term" value="F:ATP binding"/>
    <property type="evidence" value="ECO:0007669"/>
    <property type="project" value="UniProtKB-UniRule"/>
</dbReference>
<dbReference type="InterPro" id="IPR048293">
    <property type="entry name" value="PIF1_RRM3_pfh1"/>
</dbReference>
<dbReference type="GO" id="GO:0006310">
    <property type="term" value="P:DNA recombination"/>
    <property type="evidence" value="ECO:0007669"/>
    <property type="project" value="UniProtKB-UniRule"/>
</dbReference>
<evidence type="ECO:0000256" key="5">
    <source>
        <dbReference type="ARBA" id="ARBA00022763"/>
    </source>
</evidence>
<feature type="domain" description="DNA helicase Pif1-like 2B" evidence="19">
    <location>
        <begin position="548"/>
        <end position="589"/>
    </location>
</feature>
<evidence type="ECO:0000256" key="3">
    <source>
        <dbReference type="ARBA" id="ARBA00004604"/>
    </source>
</evidence>
<feature type="region of interest" description="Disordered" evidence="17">
    <location>
        <begin position="67"/>
        <end position="105"/>
    </location>
</feature>
<feature type="domain" description="DNA helicase Pif1-like DEAD-box helicase" evidence="18">
    <location>
        <begin position="284"/>
        <end position="487"/>
    </location>
</feature>
<keyword evidence="13 16" id="KW-0413">Isomerase</keyword>
<protein>
    <recommendedName>
        <fullName evidence="16">ATP-dependent DNA helicase PIF1</fullName>
        <ecNumber evidence="16">5.6.2.3</ecNumber>
    </recommendedName>
    <alternativeName>
        <fullName evidence="16">DNA 5'-3' helicase PIF1</fullName>
    </alternativeName>
    <alternativeName>
        <fullName evidence="16">DNA repair and recombination helicase PIF1</fullName>
    </alternativeName>
</protein>
<dbReference type="GO" id="GO:0000723">
    <property type="term" value="P:telomere maintenance"/>
    <property type="evidence" value="ECO:0007669"/>
    <property type="project" value="InterPro"/>
</dbReference>
<sequence>MYLTIQRRLWTLGLQQQLRRTSKTGHRLMRTTVPVSALQQYAKRAKTWDSHELCQLLSDSDGWDDLMEEQESPRRKVLSGSQRPGEEEHDKKKVNNDENEVNDDDDDMQVLFERPAAVAAKTDSKRQLVQFLQRISSRSATATLATRSTSVPQDRPPMLSSVLPLKPKGARSLTTGAITQTRSTEKVSLAAYAREQDIAAREVGGPGIAMSRSPSLENPNCSSPPLSTDEDVDSVEAQQKRPSRRSKNHELVFLTQKTEREGSEEVASRSNSTVTKKLVQGLVLSEEQESVIELAKKGHNLFYTGSAGTGKSVLLRVLIKTLRRKYGEGSVAVTASTGLAACNIGGITVHSFAGVGLALGDKKSLLKKVRRSKKHCTRWATIAALVIDEVSMIDGDLLDKLDFIAKSLRKSHAPFGGIQIILSGDFFQLPPVNKNNNDVTKFAFHAQAWKEAIDATIMLQKVFRQQSDAEFVKMLNEMRMGNISAETEIDFRKLSRPLPVDDIIPAELYSTRNEVDRANMSRLNGLPGRCHTYNAIDGGDMKDEIQKEKLLSNFLAPKELKLKVGAQVMMIKNIDETLVNGSLGKIIDFIDQKTYMFYDTVRNDPDIETSRLEAMLQGKVQMNDPNEDDEANQKVIRKKSIKDSFCKLGSQLPHDKLDESIFDFLMTDTDKLTGSQRANIERKKELLEEIRLSSTGRKLPFVRFLTPDGSSRLVLVQPEDWAVEDEHQKPLVSRIQLPLMLAWALSIHKSQGQTLPKVKVDLRRIFEKGQAYVALSRATSREGLQVLNFNKSKVQAHESVIEFYRTLTSAHEAKKRFVDSTSTKNGLSYAPKVAAKATHKHQDERQDRITSMLRSKNKKNSFGLNFDKLDVAQNGNVDLDFQH</sequence>
<dbReference type="FunFam" id="3.40.50.300:FF:001226">
    <property type="entry name" value="ATP-dependent DNA helicase PIF1"/>
    <property type="match status" value="1"/>
</dbReference>
<feature type="binding site" evidence="16">
    <location>
        <begin position="305"/>
        <end position="312"/>
    </location>
    <ligand>
        <name>ATP</name>
        <dbReference type="ChEBI" id="CHEBI:30616"/>
    </ligand>
</feature>
<feature type="compositionally biased region" description="Polar residues" evidence="17">
    <location>
        <begin position="212"/>
        <end position="226"/>
    </location>
</feature>
<keyword evidence="8 16" id="KW-0067">ATP-binding</keyword>
<keyword evidence="7 16" id="KW-0347">Helicase</keyword>
<dbReference type="AlphaFoldDB" id="A0A1G4JJ13"/>
<comment type="catalytic activity">
    <reaction evidence="15 16">
        <text>ATP + H2O = ADP + phosphate + H(+)</text>
        <dbReference type="Rhea" id="RHEA:13065"/>
        <dbReference type="ChEBI" id="CHEBI:15377"/>
        <dbReference type="ChEBI" id="CHEBI:15378"/>
        <dbReference type="ChEBI" id="CHEBI:30616"/>
        <dbReference type="ChEBI" id="CHEBI:43474"/>
        <dbReference type="ChEBI" id="CHEBI:456216"/>
        <dbReference type="EC" id="5.6.2.3"/>
    </reaction>
</comment>
<evidence type="ECO:0000256" key="8">
    <source>
        <dbReference type="ARBA" id="ARBA00022840"/>
    </source>
</evidence>
<evidence type="ECO:0000256" key="13">
    <source>
        <dbReference type="ARBA" id="ARBA00023235"/>
    </source>
</evidence>
<keyword evidence="5 16" id="KW-0227">DNA damage</keyword>
<keyword evidence="14 16" id="KW-0539">Nucleus</keyword>
<feature type="compositionally biased region" description="Basic and acidic residues" evidence="17">
    <location>
        <begin position="84"/>
        <end position="96"/>
    </location>
</feature>
<comment type="subcellular location">
    <subcellularLocation>
        <location evidence="2">Mitochondrion inner membrane</location>
        <topology evidence="2">Peripheral membrane protein</topology>
        <orientation evidence="2">Matrix side</orientation>
    </subcellularLocation>
    <subcellularLocation>
        <location evidence="3">Nucleus</location>
        <location evidence="3">Nucleolus</location>
    </subcellularLocation>
    <subcellularLocation>
        <location evidence="16">Nucleus</location>
    </subcellularLocation>
    <subcellularLocation>
        <location evidence="16">Mitochondrion</location>
    </subcellularLocation>
</comment>
<name>A0A1G4JJ13_9SACH</name>
<dbReference type="CDD" id="cd18809">
    <property type="entry name" value="SF1_C_RecD"/>
    <property type="match status" value="1"/>
</dbReference>
<dbReference type="EMBL" id="LT598481">
    <property type="protein sequence ID" value="SCU90468.1"/>
    <property type="molecule type" value="Genomic_DNA"/>
</dbReference>
<evidence type="ECO:0000256" key="12">
    <source>
        <dbReference type="ARBA" id="ARBA00023204"/>
    </source>
</evidence>
<dbReference type="Proteomes" id="UP000191144">
    <property type="component" value="Chromosome E"/>
</dbReference>
<dbReference type="GO" id="GO:0003697">
    <property type="term" value="F:single-stranded DNA binding"/>
    <property type="evidence" value="ECO:0007669"/>
    <property type="project" value="UniProtKB-ARBA"/>
</dbReference>